<dbReference type="VEuPathDB" id="VectorBase:RSAN_035186"/>
<reference evidence="1" key="1">
    <citation type="journal article" date="2020" name="Cell">
        <title>Large-Scale Comparative Analyses of Tick Genomes Elucidate Their Genetic Diversity and Vector Capacities.</title>
        <authorList>
            <consortium name="Tick Genome and Microbiome Consortium (TIGMIC)"/>
            <person name="Jia N."/>
            <person name="Wang J."/>
            <person name="Shi W."/>
            <person name="Du L."/>
            <person name="Sun Y."/>
            <person name="Zhan W."/>
            <person name="Jiang J.F."/>
            <person name="Wang Q."/>
            <person name="Zhang B."/>
            <person name="Ji P."/>
            <person name="Bell-Sakyi L."/>
            <person name="Cui X.M."/>
            <person name="Yuan T.T."/>
            <person name="Jiang B.G."/>
            <person name="Yang W.F."/>
            <person name="Lam T.T."/>
            <person name="Chang Q.C."/>
            <person name="Ding S.J."/>
            <person name="Wang X.J."/>
            <person name="Zhu J.G."/>
            <person name="Ruan X.D."/>
            <person name="Zhao L."/>
            <person name="Wei J.T."/>
            <person name="Ye R.Z."/>
            <person name="Que T.C."/>
            <person name="Du C.H."/>
            <person name="Zhou Y.H."/>
            <person name="Cheng J.X."/>
            <person name="Dai P.F."/>
            <person name="Guo W.B."/>
            <person name="Han X.H."/>
            <person name="Huang E.J."/>
            <person name="Li L.F."/>
            <person name="Wei W."/>
            <person name="Gao Y.C."/>
            <person name="Liu J.Z."/>
            <person name="Shao H.Z."/>
            <person name="Wang X."/>
            <person name="Wang C.C."/>
            <person name="Yang T.C."/>
            <person name="Huo Q.B."/>
            <person name="Li W."/>
            <person name="Chen H.Y."/>
            <person name="Chen S.E."/>
            <person name="Zhou L.G."/>
            <person name="Ni X.B."/>
            <person name="Tian J.H."/>
            <person name="Sheng Y."/>
            <person name="Liu T."/>
            <person name="Pan Y.S."/>
            <person name="Xia L.Y."/>
            <person name="Li J."/>
            <person name="Zhao F."/>
            <person name="Cao W.C."/>
        </authorList>
    </citation>
    <scope>NUCLEOTIDE SEQUENCE</scope>
    <source>
        <strain evidence="1">Rsan-2018</strain>
    </source>
</reference>
<keyword evidence="2" id="KW-1185">Reference proteome</keyword>
<gene>
    <name evidence="1" type="ORF">HPB52_001219</name>
</gene>
<proteinExistence type="predicted"/>
<name>A0A9D4SY60_RHISA</name>
<evidence type="ECO:0000313" key="1">
    <source>
        <dbReference type="EMBL" id="KAH7961034.1"/>
    </source>
</evidence>
<organism evidence="1 2">
    <name type="scientific">Rhipicephalus sanguineus</name>
    <name type="common">Brown dog tick</name>
    <name type="synonym">Ixodes sanguineus</name>
    <dbReference type="NCBI Taxonomy" id="34632"/>
    <lineage>
        <taxon>Eukaryota</taxon>
        <taxon>Metazoa</taxon>
        <taxon>Ecdysozoa</taxon>
        <taxon>Arthropoda</taxon>
        <taxon>Chelicerata</taxon>
        <taxon>Arachnida</taxon>
        <taxon>Acari</taxon>
        <taxon>Parasitiformes</taxon>
        <taxon>Ixodida</taxon>
        <taxon>Ixodoidea</taxon>
        <taxon>Ixodidae</taxon>
        <taxon>Rhipicephalinae</taxon>
        <taxon>Rhipicephalus</taxon>
        <taxon>Rhipicephalus</taxon>
    </lineage>
</organism>
<dbReference type="Proteomes" id="UP000821837">
    <property type="component" value="Chromosome 3"/>
</dbReference>
<dbReference type="AlphaFoldDB" id="A0A9D4SY60"/>
<protein>
    <submittedName>
        <fullName evidence="1">Uncharacterized protein</fullName>
    </submittedName>
</protein>
<sequence length="213" mass="24464">MMEFERLYAIGKDLGMTGAELKRWVDAEIARERDQRAQNREDAKAQAEQDRLRLEAEERVFKLKIELQEKTGSTQGAATDASAGQALARAAPDVFSPHKLITPFNEERDDLDAYLKRFKRVATSQDWPRTKWALSLSLCLTGEALMVIGRLDSNAATDYDQLKATLLQRFRYTAEGYREKFRNARPEDNETAMQYAGRISGYFDHWIEMSQTD</sequence>
<dbReference type="PANTHER" id="PTHR46888:SF1">
    <property type="entry name" value="RIBONUCLEASE H"/>
    <property type="match status" value="1"/>
</dbReference>
<evidence type="ECO:0000313" key="2">
    <source>
        <dbReference type="Proteomes" id="UP000821837"/>
    </source>
</evidence>
<dbReference type="EMBL" id="JABSTV010001249">
    <property type="protein sequence ID" value="KAH7961034.1"/>
    <property type="molecule type" value="Genomic_DNA"/>
</dbReference>
<reference evidence="1" key="2">
    <citation type="submission" date="2021-09" db="EMBL/GenBank/DDBJ databases">
        <authorList>
            <person name="Jia N."/>
            <person name="Wang J."/>
            <person name="Shi W."/>
            <person name="Du L."/>
            <person name="Sun Y."/>
            <person name="Zhan W."/>
            <person name="Jiang J."/>
            <person name="Wang Q."/>
            <person name="Zhang B."/>
            <person name="Ji P."/>
            <person name="Sakyi L.B."/>
            <person name="Cui X."/>
            <person name="Yuan T."/>
            <person name="Jiang B."/>
            <person name="Yang W."/>
            <person name="Lam T.T.-Y."/>
            <person name="Chang Q."/>
            <person name="Ding S."/>
            <person name="Wang X."/>
            <person name="Zhu J."/>
            <person name="Ruan X."/>
            <person name="Zhao L."/>
            <person name="Wei J."/>
            <person name="Que T."/>
            <person name="Du C."/>
            <person name="Cheng J."/>
            <person name="Dai P."/>
            <person name="Han X."/>
            <person name="Huang E."/>
            <person name="Gao Y."/>
            <person name="Liu J."/>
            <person name="Shao H."/>
            <person name="Ye R."/>
            <person name="Li L."/>
            <person name="Wei W."/>
            <person name="Wang X."/>
            <person name="Wang C."/>
            <person name="Huo Q."/>
            <person name="Li W."/>
            <person name="Guo W."/>
            <person name="Chen H."/>
            <person name="Chen S."/>
            <person name="Zhou L."/>
            <person name="Zhou L."/>
            <person name="Ni X."/>
            <person name="Tian J."/>
            <person name="Zhou Y."/>
            <person name="Sheng Y."/>
            <person name="Liu T."/>
            <person name="Pan Y."/>
            <person name="Xia L."/>
            <person name="Li J."/>
            <person name="Zhao F."/>
            <person name="Cao W."/>
        </authorList>
    </citation>
    <scope>NUCLEOTIDE SEQUENCE</scope>
    <source>
        <strain evidence="1">Rsan-2018</strain>
        <tissue evidence="1">Larvae</tissue>
    </source>
</reference>
<accession>A0A9D4SY60</accession>
<dbReference type="PANTHER" id="PTHR46888">
    <property type="entry name" value="ZINC KNUCKLE DOMAINCONTAINING PROTEIN-RELATED"/>
    <property type="match status" value="1"/>
</dbReference>
<comment type="caution">
    <text evidence="1">The sequence shown here is derived from an EMBL/GenBank/DDBJ whole genome shotgun (WGS) entry which is preliminary data.</text>
</comment>